<keyword evidence="1" id="KW-1133">Transmembrane helix</keyword>
<evidence type="ECO:0000313" key="2">
    <source>
        <dbReference type="EMBL" id="TDP51402.1"/>
    </source>
</evidence>
<dbReference type="AlphaFoldDB" id="A0A4R6PZU1"/>
<comment type="caution">
    <text evidence="2">The sequence shown here is derived from an EMBL/GenBank/DDBJ whole genome shotgun (WGS) entry which is preliminary data.</text>
</comment>
<evidence type="ECO:0000313" key="3">
    <source>
        <dbReference type="Proteomes" id="UP000295500"/>
    </source>
</evidence>
<dbReference type="RefSeq" id="WP_166635414.1">
    <property type="nucleotide sequence ID" value="NZ_SNXO01000031.1"/>
</dbReference>
<keyword evidence="3" id="KW-1185">Reference proteome</keyword>
<evidence type="ECO:0000256" key="1">
    <source>
        <dbReference type="SAM" id="Phobius"/>
    </source>
</evidence>
<accession>A0A4R6PZU1</accession>
<keyword evidence="1" id="KW-0472">Membrane</keyword>
<organism evidence="2 3">
    <name type="scientific">Aminicella lysinilytica</name>
    <dbReference type="NCBI Taxonomy" id="433323"/>
    <lineage>
        <taxon>Bacteria</taxon>
        <taxon>Bacillati</taxon>
        <taxon>Bacillota</taxon>
        <taxon>Clostridia</taxon>
        <taxon>Peptostreptococcales</taxon>
        <taxon>Anaerovoracaceae</taxon>
        <taxon>Aminicella</taxon>
    </lineage>
</organism>
<reference evidence="2 3" key="1">
    <citation type="submission" date="2019-03" db="EMBL/GenBank/DDBJ databases">
        <title>Genomic Encyclopedia of Type Strains, Phase IV (KMG-IV): sequencing the most valuable type-strain genomes for metagenomic binning, comparative biology and taxonomic classification.</title>
        <authorList>
            <person name="Goeker M."/>
        </authorList>
    </citation>
    <scope>NUCLEOTIDE SEQUENCE [LARGE SCALE GENOMIC DNA]</scope>
    <source>
        <strain evidence="2 3">DSM 28287</strain>
    </source>
</reference>
<keyword evidence="1" id="KW-0812">Transmembrane</keyword>
<proteinExistence type="predicted"/>
<feature type="transmembrane region" description="Helical" evidence="1">
    <location>
        <begin position="6"/>
        <end position="26"/>
    </location>
</feature>
<protein>
    <submittedName>
        <fullName evidence="2">Uncharacterized protein</fullName>
    </submittedName>
</protein>
<name>A0A4R6PZU1_9FIRM</name>
<gene>
    <name evidence="2" type="ORF">EV211_13123</name>
</gene>
<sequence length="48" mass="5477">MIMRRVIGLVILAAIIIVGTILYFVLKKKVSYVESDLTIRKKEDIKGK</sequence>
<dbReference type="EMBL" id="SNXO01000031">
    <property type="protein sequence ID" value="TDP51402.1"/>
    <property type="molecule type" value="Genomic_DNA"/>
</dbReference>
<dbReference type="Proteomes" id="UP000295500">
    <property type="component" value="Unassembled WGS sequence"/>
</dbReference>